<sequence>MEGGHDSKDFRMLNPGHSLPETICYRGERRMERTAKSRRKAAENGHDRTTTVALNPMIFQFTRALLQTIARVRLGRCAAKQPLLAACTMQWRNNAALELHQEYAAHSLADDWRRGLMFSIEAESRSHELILVTMRRSIAESRRNWGIVNKLIVLENDLPGSSSEMSTYQDEEGSLFLPQSIKLLFRSVPNAIDTRVRGWMNDATWREMEPRPIARTQHPYKDSASPEPYMKADL</sequence>
<reference evidence="2 3" key="1">
    <citation type="submission" date="2015-09" db="EMBL/GenBank/DDBJ databases">
        <title>Draft genome of the parasitic nematode Teladorsagia circumcincta isolate WARC Sus (inbred).</title>
        <authorList>
            <person name="Mitreva M."/>
        </authorList>
    </citation>
    <scope>NUCLEOTIDE SEQUENCE [LARGE SCALE GENOMIC DNA]</scope>
    <source>
        <strain evidence="2 3">S</strain>
    </source>
</reference>
<keyword evidence="3" id="KW-1185">Reference proteome</keyword>
<feature type="region of interest" description="Disordered" evidence="1">
    <location>
        <begin position="211"/>
        <end position="234"/>
    </location>
</feature>
<evidence type="ECO:0000313" key="3">
    <source>
        <dbReference type="Proteomes" id="UP000230423"/>
    </source>
</evidence>
<evidence type="ECO:0000256" key="1">
    <source>
        <dbReference type="SAM" id="MobiDB-lite"/>
    </source>
</evidence>
<dbReference type="EMBL" id="KZ345037">
    <property type="protein sequence ID" value="PIO76676.1"/>
    <property type="molecule type" value="Genomic_DNA"/>
</dbReference>
<proteinExistence type="predicted"/>
<evidence type="ECO:0000313" key="2">
    <source>
        <dbReference type="EMBL" id="PIO76676.1"/>
    </source>
</evidence>
<protein>
    <submittedName>
        <fullName evidence="2">Uncharacterized protein</fullName>
    </submittedName>
</protein>
<organism evidence="2 3">
    <name type="scientific">Teladorsagia circumcincta</name>
    <name type="common">Brown stomach worm</name>
    <name type="synonym">Ostertagia circumcincta</name>
    <dbReference type="NCBI Taxonomy" id="45464"/>
    <lineage>
        <taxon>Eukaryota</taxon>
        <taxon>Metazoa</taxon>
        <taxon>Ecdysozoa</taxon>
        <taxon>Nematoda</taxon>
        <taxon>Chromadorea</taxon>
        <taxon>Rhabditida</taxon>
        <taxon>Rhabditina</taxon>
        <taxon>Rhabditomorpha</taxon>
        <taxon>Strongyloidea</taxon>
        <taxon>Trichostrongylidae</taxon>
        <taxon>Teladorsagia</taxon>
    </lineage>
</organism>
<name>A0A2G9V2Q2_TELCI</name>
<dbReference type="AlphaFoldDB" id="A0A2G9V2Q2"/>
<accession>A0A2G9V2Q2</accession>
<dbReference type="Proteomes" id="UP000230423">
    <property type="component" value="Unassembled WGS sequence"/>
</dbReference>
<gene>
    <name evidence="2" type="ORF">TELCIR_01272</name>
</gene>